<keyword evidence="3" id="KW-1185">Reference proteome</keyword>
<dbReference type="EMBL" id="JAGDYM010000010">
    <property type="protein sequence ID" value="MBO1902218.1"/>
    <property type="molecule type" value="Genomic_DNA"/>
</dbReference>
<name>A0A939SCC3_9MICO</name>
<sequence length="549" mass="58705">MTTTIIGSPGASRAAGSPRRALARSVTALLAAVLPAAMLSGCIGAPGADESKTLHVLAGSEVKDMQPILDEMEAETGVHLEFEFTGTLDGTEKLLAEGEDAPWQATWFPSNSYLSLFPETELLVTAETSIMRSPVVLGVKPEVADRLGWTEADQPAWQEVVDAIEAGELSYGMTSPVSSNSGFTTLVQAATALSGTGTVLEADDIEAVTEPLTAFAAGQKLTSGSSGWLAEKFAEDPDAADAIFNYESVLQTMSVAGEPLRVVIPSDGVVTSNYPLTLLSSAGEEKAELYRQAVAYLSGDEVQQRIADLTKRRTSATASGGASGQVFELPFPARLETVQQLLEVWLSEARKPANMVFAIDTSGSMGEGSRMEDLREALHVLVGDQSGGSTGFLRLKPRERITLLEFSHEEKSQLTVDVPEDEAGFDAAMQRLNDRIDAYWPDGGTDIYGTTIDALELAAREAGDDRITSVVLFTDGQHTEELNAADFAAWYERAVARVPVIGEIPVFAVVFAEADQEEMERLAETTGGRAFQAGQDSLSSVFREIRGYL</sequence>
<comment type="caution">
    <text evidence="2">The sequence shown here is derived from an EMBL/GenBank/DDBJ whole genome shotgun (WGS) entry which is preliminary data.</text>
</comment>
<dbReference type="PROSITE" id="PS50234">
    <property type="entry name" value="VWFA"/>
    <property type="match status" value="1"/>
</dbReference>
<protein>
    <submittedName>
        <fullName evidence="2">Substrate-binding domain-containing protein</fullName>
    </submittedName>
</protein>
<dbReference type="InterPro" id="IPR036465">
    <property type="entry name" value="vWFA_dom_sf"/>
</dbReference>
<dbReference type="SUPFAM" id="SSF53300">
    <property type="entry name" value="vWA-like"/>
    <property type="match status" value="1"/>
</dbReference>
<reference evidence="2" key="1">
    <citation type="submission" date="2021-03" db="EMBL/GenBank/DDBJ databases">
        <title>Leucobacter chromiisoli sp. nov., isolated from chromium-containing soil of chemical plant.</title>
        <authorList>
            <person name="Xu Z."/>
        </authorList>
    </citation>
    <scope>NUCLEOTIDE SEQUENCE</scope>
    <source>
        <strain evidence="2">S27</strain>
    </source>
</reference>
<evidence type="ECO:0000259" key="1">
    <source>
        <dbReference type="PROSITE" id="PS50234"/>
    </source>
</evidence>
<organism evidence="2 3">
    <name type="scientific">Leucobacter weissii</name>
    <dbReference type="NCBI Taxonomy" id="1983706"/>
    <lineage>
        <taxon>Bacteria</taxon>
        <taxon>Bacillati</taxon>
        <taxon>Actinomycetota</taxon>
        <taxon>Actinomycetes</taxon>
        <taxon>Micrococcales</taxon>
        <taxon>Microbacteriaceae</taxon>
        <taxon>Leucobacter</taxon>
    </lineage>
</organism>
<gene>
    <name evidence="2" type="ORF">J4H92_09695</name>
</gene>
<proteinExistence type="predicted"/>
<dbReference type="RefSeq" id="WP_208097971.1">
    <property type="nucleotide sequence ID" value="NZ_JAGDYM010000010.1"/>
</dbReference>
<dbReference type="Proteomes" id="UP000664382">
    <property type="component" value="Unassembled WGS sequence"/>
</dbReference>
<dbReference type="AlphaFoldDB" id="A0A939SCC3"/>
<dbReference type="Gene3D" id="3.40.50.410">
    <property type="entry name" value="von Willebrand factor, type A domain"/>
    <property type="match status" value="1"/>
</dbReference>
<feature type="domain" description="VWFA" evidence="1">
    <location>
        <begin position="354"/>
        <end position="549"/>
    </location>
</feature>
<accession>A0A939SCC3</accession>
<evidence type="ECO:0000313" key="3">
    <source>
        <dbReference type="Proteomes" id="UP000664382"/>
    </source>
</evidence>
<dbReference type="Pfam" id="PF13519">
    <property type="entry name" value="VWA_2"/>
    <property type="match status" value="1"/>
</dbReference>
<dbReference type="SUPFAM" id="SSF53850">
    <property type="entry name" value="Periplasmic binding protein-like II"/>
    <property type="match status" value="1"/>
</dbReference>
<dbReference type="InterPro" id="IPR002035">
    <property type="entry name" value="VWF_A"/>
</dbReference>
<dbReference type="SMART" id="SM00327">
    <property type="entry name" value="VWA"/>
    <property type="match status" value="1"/>
</dbReference>
<dbReference type="Gene3D" id="3.40.190.10">
    <property type="entry name" value="Periplasmic binding protein-like II"/>
    <property type="match status" value="1"/>
</dbReference>
<evidence type="ECO:0000313" key="2">
    <source>
        <dbReference type="EMBL" id="MBO1902218.1"/>
    </source>
</evidence>
<dbReference type="Pfam" id="PF13531">
    <property type="entry name" value="SBP_bac_11"/>
    <property type="match status" value="1"/>
</dbReference>